<evidence type="ECO:0000313" key="5">
    <source>
        <dbReference type="EMBL" id="TBN55335.1"/>
    </source>
</evidence>
<dbReference type="EMBL" id="SIUB01000001">
    <property type="protein sequence ID" value="TBN55335.1"/>
    <property type="molecule type" value="Genomic_DNA"/>
</dbReference>
<dbReference type="SUPFAM" id="SSF55811">
    <property type="entry name" value="Nudix"/>
    <property type="match status" value="1"/>
</dbReference>
<dbReference type="Pfam" id="PF00293">
    <property type="entry name" value="NUDIX"/>
    <property type="match status" value="1"/>
</dbReference>
<evidence type="ECO:0000313" key="6">
    <source>
        <dbReference type="Proteomes" id="UP000291613"/>
    </source>
</evidence>
<dbReference type="InterPro" id="IPR020476">
    <property type="entry name" value="Nudix_hydrolase"/>
</dbReference>
<accession>A0A4Q9GQ20</accession>
<dbReference type="InterPro" id="IPR000086">
    <property type="entry name" value="NUDIX_hydrolase_dom"/>
</dbReference>
<evidence type="ECO:0000256" key="3">
    <source>
        <dbReference type="RuleBase" id="RU003476"/>
    </source>
</evidence>
<proteinExistence type="inferred from homology"/>
<dbReference type="PROSITE" id="PS51462">
    <property type="entry name" value="NUDIX"/>
    <property type="match status" value="1"/>
</dbReference>
<dbReference type="PRINTS" id="PR00502">
    <property type="entry name" value="NUDIXFAMILY"/>
</dbReference>
<keyword evidence="6" id="KW-1185">Reference proteome</keyword>
<evidence type="ECO:0000259" key="4">
    <source>
        <dbReference type="PROSITE" id="PS51462"/>
    </source>
</evidence>
<protein>
    <submittedName>
        <fullName evidence="5">NUDIX domain-containing protein</fullName>
    </submittedName>
</protein>
<comment type="similarity">
    <text evidence="3">Belongs to the Nudix hydrolase family.</text>
</comment>
<comment type="cofactor">
    <cofactor evidence="1">
        <name>Mg(2+)</name>
        <dbReference type="ChEBI" id="CHEBI:18420"/>
    </cofactor>
</comment>
<evidence type="ECO:0000256" key="2">
    <source>
        <dbReference type="ARBA" id="ARBA00022801"/>
    </source>
</evidence>
<dbReference type="Gene3D" id="3.90.79.10">
    <property type="entry name" value="Nucleoside Triphosphate Pyrophosphohydrolase"/>
    <property type="match status" value="1"/>
</dbReference>
<keyword evidence="2 3" id="KW-0378">Hydrolase</keyword>
<reference evidence="5 6" key="1">
    <citation type="submission" date="2019-02" db="EMBL/GenBank/DDBJ databases">
        <title>Hansschlegelia quercus sp. nov., a novel methylotrophic bacterium from buds of oak (Quercus robur L.).</title>
        <authorList>
            <person name="Agafonova N.V."/>
            <person name="Kaparullina E.N."/>
            <person name="Grouzdev D.S."/>
            <person name="Doronina N.V."/>
        </authorList>
    </citation>
    <scope>NUCLEOTIDE SEQUENCE [LARGE SCALE GENOMIC DNA]</scope>
    <source>
        <strain evidence="5 6">Dub</strain>
    </source>
</reference>
<dbReference type="PROSITE" id="PS00893">
    <property type="entry name" value="NUDIX_BOX"/>
    <property type="match status" value="1"/>
</dbReference>
<dbReference type="OrthoDB" id="9800065at2"/>
<gene>
    <name evidence="5" type="ORF">EYR15_01975</name>
</gene>
<dbReference type="GO" id="GO:0016787">
    <property type="term" value="F:hydrolase activity"/>
    <property type="evidence" value="ECO:0007669"/>
    <property type="project" value="UniProtKB-KW"/>
</dbReference>
<feature type="domain" description="Nudix hydrolase" evidence="4">
    <location>
        <begin position="1"/>
        <end position="124"/>
    </location>
</feature>
<dbReference type="Proteomes" id="UP000291613">
    <property type="component" value="Unassembled WGS sequence"/>
</dbReference>
<dbReference type="PANTHER" id="PTHR43046:SF16">
    <property type="entry name" value="ADP-RIBOSE PYROPHOSPHATASE YJHB-RELATED"/>
    <property type="match status" value="1"/>
</dbReference>
<organism evidence="5 6">
    <name type="scientific">Hansschlegelia quercus</name>
    <dbReference type="NCBI Taxonomy" id="2528245"/>
    <lineage>
        <taxon>Bacteria</taxon>
        <taxon>Pseudomonadati</taxon>
        <taxon>Pseudomonadota</taxon>
        <taxon>Alphaproteobacteria</taxon>
        <taxon>Hyphomicrobiales</taxon>
        <taxon>Methylopilaceae</taxon>
        <taxon>Hansschlegelia</taxon>
    </lineage>
</organism>
<evidence type="ECO:0000256" key="1">
    <source>
        <dbReference type="ARBA" id="ARBA00001946"/>
    </source>
</evidence>
<dbReference type="InterPro" id="IPR020084">
    <property type="entry name" value="NUDIX_hydrolase_CS"/>
</dbReference>
<dbReference type="AlphaFoldDB" id="A0A4Q9GQ20"/>
<dbReference type="InterPro" id="IPR015797">
    <property type="entry name" value="NUDIX_hydrolase-like_dom_sf"/>
</dbReference>
<name>A0A4Q9GQ20_9HYPH</name>
<comment type="caution">
    <text evidence="5">The sequence shown here is derived from an EMBL/GenBank/DDBJ whole genome shotgun (WGS) entry which is preliminary data.</text>
</comment>
<sequence>MTVGVRVIAVEEGRVLLVRHGYETGWHLPGGGVDRGETAADAAAREIMEEAGVEVLGTPRLIGLCFNETFGGRDHVAVYVVSRLRRGPEPRTGYEIVERGWFPIDALPEGATPGTLRRLAEFRDGAAVSDRW</sequence>
<dbReference type="PANTHER" id="PTHR43046">
    <property type="entry name" value="GDP-MANNOSE MANNOSYL HYDROLASE"/>
    <property type="match status" value="1"/>
</dbReference>